<accession>A0A0F9H0F9</accession>
<reference evidence="1" key="1">
    <citation type="journal article" date="2015" name="Nature">
        <title>Complex archaea that bridge the gap between prokaryotes and eukaryotes.</title>
        <authorList>
            <person name="Spang A."/>
            <person name="Saw J.H."/>
            <person name="Jorgensen S.L."/>
            <person name="Zaremba-Niedzwiedzka K."/>
            <person name="Martijn J."/>
            <person name="Lind A.E."/>
            <person name="van Eijk R."/>
            <person name="Schleper C."/>
            <person name="Guy L."/>
            <person name="Ettema T.J."/>
        </authorList>
    </citation>
    <scope>NUCLEOTIDE SEQUENCE</scope>
</reference>
<protein>
    <submittedName>
        <fullName evidence="1">Uncharacterized protein</fullName>
    </submittedName>
</protein>
<proteinExistence type="predicted"/>
<gene>
    <name evidence="1" type="ORF">LCGC14_2121500</name>
</gene>
<name>A0A0F9H0F9_9ZZZZ</name>
<dbReference type="AlphaFoldDB" id="A0A0F9H0F9"/>
<evidence type="ECO:0000313" key="1">
    <source>
        <dbReference type="EMBL" id="KKL68787.1"/>
    </source>
</evidence>
<dbReference type="EMBL" id="LAZR01026427">
    <property type="protein sequence ID" value="KKL68787.1"/>
    <property type="molecule type" value="Genomic_DNA"/>
</dbReference>
<organism evidence="1">
    <name type="scientific">marine sediment metagenome</name>
    <dbReference type="NCBI Taxonomy" id="412755"/>
    <lineage>
        <taxon>unclassified sequences</taxon>
        <taxon>metagenomes</taxon>
        <taxon>ecological metagenomes</taxon>
    </lineage>
</organism>
<comment type="caution">
    <text evidence="1">The sequence shown here is derived from an EMBL/GenBank/DDBJ whole genome shotgun (WGS) entry which is preliminary data.</text>
</comment>
<sequence>MPSALEIYYSRKETPETVKEMAVKEFLGMDIPRKNIGWFHKLMDILDRPGNATRALLVGKLGGLKGLIPFAQSIENLTGIDIALNKEEMVAGTEVIEKFFGKMKQRKGKFDPVDVLGFIVEVGADPIWLTGIGGLTKLGKAARLSESAIKAAKATGGLDKVRQLIKAAKAGREIADGGKLAKAFRTVYQAGGKPALAKTWADQAAKGQRALLKFAGKPLIKGEEALRKLEKAATVLKKGRVGKLFLAPTRRVPERYRELHDIYTHFGRDLPFIERQKYFDKIKGLFDKGAKTGLSAEDMDKLVRSYVQRAYAKEGGKRFIEQTVAKRAFIAERQIKKLAPHLKFMRYKHIHVTHYPHSSRKILNPEASLK</sequence>